<evidence type="ECO:0000256" key="11">
    <source>
        <dbReference type="RuleBase" id="RU003781"/>
    </source>
</evidence>
<dbReference type="SUPFAM" id="SSF52972">
    <property type="entry name" value="ITPase-like"/>
    <property type="match status" value="1"/>
</dbReference>
<feature type="binding site" evidence="10">
    <location>
        <begin position="154"/>
        <end position="157"/>
    </location>
    <ligand>
        <name>substrate</name>
    </ligand>
</feature>
<evidence type="ECO:0000256" key="4">
    <source>
        <dbReference type="ARBA" id="ARBA00022741"/>
    </source>
</evidence>
<feature type="binding site" evidence="10">
    <location>
        <position position="177"/>
    </location>
    <ligand>
        <name>substrate</name>
    </ligand>
</feature>
<evidence type="ECO:0000256" key="6">
    <source>
        <dbReference type="ARBA" id="ARBA00022842"/>
    </source>
</evidence>
<dbReference type="Gene3D" id="3.90.950.10">
    <property type="match status" value="1"/>
</dbReference>
<comment type="catalytic activity">
    <reaction evidence="8 10">
        <text>dITP + H2O = dIMP + diphosphate + H(+)</text>
        <dbReference type="Rhea" id="RHEA:28342"/>
        <dbReference type="ChEBI" id="CHEBI:15377"/>
        <dbReference type="ChEBI" id="CHEBI:15378"/>
        <dbReference type="ChEBI" id="CHEBI:33019"/>
        <dbReference type="ChEBI" id="CHEBI:61194"/>
        <dbReference type="ChEBI" id="CHEBI:61382"/>
        <dbReference type="EC" id="3.6.1.66"/>
    </reaction>
</comment>
<comment type="caution">
    <text evidence="10">Lacks conserved residue(s) required for the propagation of feature annotation.</text>
</comment>
<organism evidence="12 13">
    <name type="scientific">Desulfonatronum thiosulfatophilum</name>
    <dbReference type="NCBI Taxonomy" id="617002"/>
    <lineage>
        <taxon>Bacteria</taxon>
        <taxon>Pseudomonadati</taxon>
        <taxon>Thermodesulfobacteriota</taxon>
        <taxon>Desulfovibrionia</taxon>
        <taxon>Desulfovibrionales</taxon>
        <taxon>Desulfonatronaceae</taxon>
        <taxon>Desulfonatronum</taxon>
    </lineage>
</organism>
<comment type="catalytic activity">
    <reaction evidence="9 10">
        <text>XTP + H2O = XMP + diphosphate + H(+)</text>
        <dbReference type="Rhea" id="RHEA:28610"/>
        <dbReference type="ChEBI" id="CHEBI:15377"/>
        <dbReference type="ChEBI" id="CHEBI:15378"/>
        <dbReference type="ChEBI" id="CHEBI:33019"/>
        <dbReference type="ChEBI" id="CHEBI:57464"/>
        <dbReference type="ChEBI" id="CHEBI:61314"/>
        <dbReference type="EC" id="3.6.1.66"/>
    </reaction>
</comment>
<comment type="catalytic activity">
    <reaction evidence="10">
        <text>ITP + H2O = IMP + diphosphate + H(+)</text>
        <dbReference type="Rhea" id="RHEA:29399"/>
        <dbReference type="ChEBI" id="CHEBI:15377"/>
        <dbReference type="ChEBI" id="CHEBI:15378"/>
        <dbReference type="ChEBI" id="CHEBI:33019"/>
        <dbReference type="ChEBI" id="CHEBI:58053"/>
        <dbReference type="ChEBI" id="CHEBI:61402"/>
        <dbReference type="EC" id="3.6.1.66"/>
    </reaction>
</comment>
<dbReference type="GO" id="GO:0035870">
    <property type="term" value="F:dITP diphosphatase activity"/>
    <property type="evidence" value="ECO:0007669"/>
    <property type="project" value="UniProtKB-UniRule"/>
</dbReference>
<dbReference type="Proteomes" id="UP000198771">
    <property type="component" value="Unassembled WGS sequence"/>
</dbReference>
<evidence type="ECO:0000313" key="13">
    <source>
        <dbReference type="Proteomes" id="UP000198771"/>
    </source>
</evidence>
<dbReference type="PANTHER" id="PTHR11067">
    <property type="entry name" value="INOSINE TRIPHOSPHATE PYROPHOSPHATASE/HAM1 PROTEIN"/>
    <property type="match status" value="1"/>
</dbReference>
<name>A0A1G6CCR8_9BACT</name>
<keyword evidence="6 10" id="KW-0460">Magnesium</keyword>
<reference evidence="12 13" key="1">
    <citation type="submission" date="2016-10" db="EMBL/GenBank/DDBJ databases">
        <authorList>
            <person name="de Groot N.N."/>
        </authorList>
    </citation>
    <scope>NUCLEOTIDE SEQUENCE [LARGE SCALE GENOMIC DNA]</scope>
    <source>
        <strain evidence="12 13">ASO4-2</strain>
    </source>
</reference>
<evidence type="ECO:0000256" key="7">
    <source>
        <dbReference type="ARBA" id="ARBA00023080"/>
    </source>
</evidence>
<feature type="active site" description="Proton acceptor" evidence="10">
    <location>
        <position position="69"/>
    </location>
</feature>
<comment type="cofactor">
    <cofactor evidence="10">
        <name>Mg(2+)</name>
        <dbReference type="ChEBI" id="CHEBI:18420"/>
    </cofactor>
    <text evidence="10">Binds 1 Mg(2+) ion per subunit.</text>
</comment>
<feature type="binding site" evidence="10">
    <location>
        <position position="69"/>
    </location>
    <ligand>
        <name>Mg(2+)</name>
        <dbReference type="ChEBI" id="CHEBI:18420"/>
    </ligand>
</feature>
<dbReference type="GO" id="GO:0036222">
    <property type="term" value="F:XTP diphosphatase activity"/>
    <property type="evidence" value="ECO:0007669"/>
    <property type="project" value="UniProtKB-UniRule"/>
</dbReference>
<evidence type="ECO:0000313" key="12">
    <source>
        <dbReference type="EMBL" id="SDB30643.1"/>
    </source>
</evidence>
<dbReference type="InterPro" id="IPR002637">
    <property type="entry name" value="RdgB/HAM1"/>
</dbReference>
<dbReference type="InterPro" id="IPR020922">
    <property type="entry name" value="dITP/XTP_pyrophosphatase"/>
</dbReference>
<dbReference type="RefSeq" id="WP_092119435.1">
    <property type="nucleotide sequence ID" value="NZ_FMXO01000007.1"/>
</dbReference>
<dbReference type="GO" id="GO:0000166">
    <property type="term" value="F:nucleotide binding"/>
    <property type="evidence" value="ECO:0007669"/>
    <property type="project" value="UniProtKB-KW"/>
</dbReference>
<keyword evidence="7 10" id="KW-0546">Nucleotide metabolism</keyword>
<protein>
    <recommendedName>
        <fullName evidence="10">dITP/XTP pyrophosphatase</fullName>
        <ecNumber evidence="10">3.6.1.66</ecNumber>
    </recommendedName>
    <alternativeName>
        <fullName evidence="10">Non-canonical purine NTP pyrophosphatase</fullName>
    </alternativeName>
    <alternativeName>
        <fullName evidence="10">Non-standard purine NTP pyrophosphatase</fullName>
    </alternativeName>
    <alternativeName>
        <fullName evidence="10">Nucleoside-triphosphate diphosphatase</fullName>
    </alternativeName>
    <alternativeName>
        <fullName evidence="10">Nucleoside-triphosphate pyrophosphatase</fullName>
        <shortName evidence="10">NTPase</shortName>
    </alternativeName>
</protein>
<dbReference type="CDD" id="cd00515">
    <property type="entry name" value="HAM1"/>
    <property type="match status" value="1"/>
</dbReference>
<keyword evidence="4 10" id="KW-0547">Nucleotide-binding</keyword>
<feature type="binding site" evidence="10">
    <location>
        <position position="70"/>
    </location>
    <ligand>
        <name>substrate</name>
    </ligand>
</feature>
<dbReference type="NCBIfam" id="TIGR00042">
    <property type="entry name" value="RdgB/HAM1 family non-canonical purine NTP pyrophosphatase"/>
    <property type="match status" value="1"/>
</dbReference>
<keyword evidence="5 10" id="KW-0378">Hydrolase</keyword>
<comment type="subunit">
    <text evidence="2 10">Homodimer.</text>
</comment>
<gene>
    <name evidence="12" type="ORF">SAMN05660653_01488</name>
</gene>
<dbReference type="GO" id="GO:0017111">
    <property type="term" value="F:ribonucleoside triphosphate phosphatase activity"/>
    <property type="evidence" value="ECO:0007669"/>
    <property type="project" value="InterPro"/>
</dbReference>
<accession>A0A1G6CCR8</accession>
<dbReference type="EC" id="3.6.1.66" evidence="10"/>
<dbReference type="GO" id="GO:0009117">
    <property type="term" value="P:nucleotide metabolic process"/>
    <property type="evidence" value="ECO:0007669"/>
    <property type="project" value="UniProtKB-KW"/>
</dbReference>
<comment type="function">
    <text evidence="10">Pyrophosphatase that catalyzes the hydrolysis of nucleoside triphosphates to their monophosphate derivatives, with a high preference for the non-canonical purine nucleotides XTP (xanthosine triphosphate), dITP (deoxyinosine triphosphate) and ITP. Seems to function as a house-cleaning enzyme that removes non-canonical purine nucleotides from the nucleotide pool, thus preventing their incorporation into DNA/RNA and avoiding chromosomal lesions.</text>
</comment>
<keyword evidence="13" id="KW-1185">Reference proteome</keyword>
<dbReference type="HAMAP" id="MF_01405">
    <property type="entry name" value="Non_canon_purine_NTPase"/>
    <property type="match status" value="1"/>
</dbReference>
<dbReference type="OrthoDB" id="9807456at2"/>
<evidence type="ECO:0000256" key="3">
    <source>
        <dbReference type="ARBA" id="ARBA00022723"/>
    </source>
</evidence>
<evidence type="ECO:0000256" key="10">
    <source>
        <dbReference type="HAMAP-Rule" id="MF_01405"/>
    </source>
</evidence>
<evidence type="ECO:0000256" key="2">
    <source>
        <dbReference type="ARBA" id="ARBA00011738"/>
    </source>
</evidence>
<dbReference type="GO" id="GO:0046872">
    <property type="term" value="F:metal ion binding"/>
    <property type="evidence" value="ECO:0007669"/>
    <property type="project" value="UniProtKB-KW"/>
</dbReference>
<dbReference type="GO" id="GO:0036220">
    <property type="term" value="F:ITP diphosphatase activity"/>
    <property type="evidence" value="ECO:0007669"/>
    <property type="project" value="UniProtKB-UniRule"/>
</dbReference>
<feature type="binding site" evidence="10">
    <location>
        <begin position="7"/>
        <end position="12"/>
    </location>
    <ligand>
        <name>substrate</name>
    </ligand>
</feature>
<sequence length="209" mass="22624">MEIVIASRNRGKAAEIAALLGQFDVQVLTMDSFPEIGDIPETGTTFEENALIKARTVARLTGMIAMADDSGLEVEALGGAPGVYSARFSGPDATDESNNALLLAKMEGVPQKSRQARFVSVIAVHAPVQGGKELLARGSWSGQIALRPLGENGFGYDPLFLDEELGLTSAQLLPEQKNARSHRAAAMMELARFWPDFLREMRLPEDLPR</sequence>
<evidence type="ECO:0000256" key="8">
    <source>
        <dbReference type="ARBA" id="ARBA00051875"/>
    </source>
</evidence>
<dbReference type="InterPro" id="IPR029001">
    <property type="entry name" value="ITPase-like_fam"/>
</dbReference>
<feature type="binding site" evidence="10">
    <location>
        <begin position="182"/>
        <end position="183"/>
    </location>
    <ligand>
        <name>substrate</name>
    </ligand>
</feature>
<dbReference type="GO" id="GO:0005829">
    <property type="term" value="C:cytosol"/>
    <property type="evidence" value="ECO:0007669"/>
    <property type="project" value="TreeGrafter"/>
</dbReference>
<dbReference type="Pfam" id="PF01725">
    <property type="entry name" value="Ham1p_like"/>
    <property type="match status" value="1"/>
</dbReference>
<dbReference type="GO" id="GO:0009146">
    <property type="term" value="P:purine nucleoside triphosphate catabolic process"/>
    <property type="evidence" value="ECO:0007669"/>
    <property type="project" value="UniProtKB-UniRule"/>
</dbReference>
<dbReference type="EMBL" id="FMXO01000007">
    <property type="protein sequence ID" value="SDB30643.1"/>
    <property type="molecule type" value="Genomic_DNA"/>
</dbReference>
<dbReference type="AlphaFoldDB" id="A0A1G6CCR8"/>
<evidence type="ECO:0000256" key="1">
    <source>
        <dbReference type="ARBA" id="ARBA00008023"/>
    </source>
</evidence>
<comment type="similarity">
    <text evidence="1 10 11">Belongs to the HAM1 NTPase family.</text>
</comment>
<evidence type="ECO:0000256" key="9">
    <source>
        <dbReference type="ARBA" id="ARBA00052017"/>
    </source>
</evidence>
<keyword evidence="3 10" id="KW-0479">Metal-binding</keyword>
<evidence type="ECO:0000256" key="5">
    <source>
        <dbReference type="ARBA" id="ARBA00022801"/>
    </source>
</evidence>
<dbReference type="STRING" id="617002.SAMN05660653_01488"/>
<dbReference type="PANTHER" id="PTHR11067:SF9">
    <property type="entry name" value="INOSINE TRIPHOSPHATE PYROPHOSPHATASE"/>
    <property type="match status" value="1"/>
</dbReference>
<dbReference type="FunFam" id="3.90.950.10:FF:000001">
    <property type="entry name" value="dITP/XTP pyrophosphatase"/>
    <property type="match status" value="1"/>
</dbReference>
<proteinExistence type="inferred from homology"/>